<dbReference type="InterPro" id="IPR010334">
    <property type="entry name" value="Dcp1"/>
</dbReference>
<keyword evidence="3" id="KW-0963">Cytoplasm</keyword>
<feature type="compositionally biased region" description="Basic residues" evidence="5">
    <location>
        <begin position="17"/>
        <end position="26"/>
    </location>
</feature>
<evidence type="ECO:0000256" key="2">
    <source>
        <dbReference type="ARBA" id="ARBA00008778"/>
    </source>
</evidence>
<feature type="region of interest" description="Disordered" evidence="5">
    <location>
        <begin position="1"/>
        <end position="40"/>
    </location>
</feature>
<gene>
    <name evidence="6" type="ORF">TWF694_006315</name>
</gene>
<comment type="similarity">
    <text evidence="2">Belongs to the DCP1 family.</text>
</comment>
<keyword evidence="7" id="KW-1185">Reference proteome</keyword>
<evidence type="ECO:0000256" key="3">
    <source>
        <dbReference type="ARBA" id="ARBA00022490"/>
    </source>
</evidence>
<protein>
    <submittedName>
        <fullName evidence="6">Uncharacterized protein</fullName>
    </submittedName>
</protein>
<organism evidence="6 7">
    <name type="scientific">Orbilia ellipsospora</name>
    <dbReference type="NCBI Taxonomy" id="2528407"/>
    <lineage>
        <taxon>Eukaryota</taxon>
        <taxon>Fungi</taxon>
        <taxon>Dikarya</taxon>
        <taxon>Ascomycota</taxon>
        <taxon>Pezizomycotina</taxon>
        <taxon>Orbiliomycetes</taxon>
        <taxon>Orbiliales</taxon>
        <taxon>Orbiliaceae</taxon>
        <taxon>Orbilia</taxon>
    </lineage>
</organism>
<evidence type="ECO:0000256" key="4">
    <source>
        <dbReference type="ARBA" id="ARBA00022664"/>
    </source>
</evidence>
<evidence type="ECO:0000256" key="5">
    <source>
        <dbReference type="SAM" id="MobiDB-lite"/>
    </source>
</evidence>
<dbReference type="GO" id="GO:0031087">
    <property type="term" value="P:deadenylation-independent decapping of nuclear-transcribed mRNA"/>
    <property type="evidence" value="ECO:0007669"/>
    <property type="project" value="TreeGrafter"/>
</dbReference>
<sequence>MPRRRTDHTTSPPQHTKNSHHGHRRQQSQPHTSSGPSLQQLHAVHDAPASLEQLNALNFPVLQRFVPALQRIVLTTSYCTAYKIADGNWEKLDIEGPLFLLDLNPYSPLFILPGMDPKILPGMGRYHAFVMNRKGINNLLIPLPKKSENVDTTNSVLISMLMAWEDCYGLSVFDQEGTSTASESERVGAQVLELVKEMEEEESRFAQMMQHQQQQMTPHGFPGYPPPMPMPMPLQTPQSFSGSPSYMTPTVETSGIDLMAALGSKLGIVGGGNASGYTSGDGGYTSGASGPAGKGRKITLNELFGKPLS</sequence>
<feature type="compositionally biased region" description="Polar residues" evidence="5">
    <location>
        <begin position="27"/>
        <end position="40"/>
    </location>
</feature>
<dbReference type="AlphaFoldDB" id="A0AAV9XK71"/>
<dbReference type="Gene3D" id="2.30.29.30">
    <property type="entry name" value="Pleckstrin-homology domain (PH domain)/Phosphotyrosine-binding domain (PTB)"/>
    <property type="match status" value="1"/>
</dbReference>
<dbReference type="GO" id="GO:0003729">
    <property type="term" value="F:mRNA binding"/>
    <property type="evidence" value="ECO:0007669"/>
    <property type="project" value="TreeGrafter"/>
</dbReference>
<accession>A0AAV9XK71</accession>
<reference evidence="6 7" key="1">
    <citation type="submission" date="2019-10" db="EMBL/GenBank/DDBJ databases">
        <authorList>
            <person name="Palmer J.M."/>
        </authorList>
    </citation>
    <scope>NUCLEOTIDE SEQUENCE [LARGE SCALE GENOMIC DNA]</scope>
    <source>
        <strain evidence="6 7">TWF694</strain>
    </source>
</reference>
<dbReference type="EMBL" id="JAVHJO010000002">
    <property type="protein sequence ID" value="KAK6542356.1"/>
    <property type="molecule type" value="Genomic_DNA"/>
</dbReference>
<dbReference type="InterPro" id="IPR011993">
    <property type="entry name" value="PH-like_dom_sf"/>
</dbReference>
<dbReference type="SUPFAM" id="SSF50729">
    <property type="entry name" value="PH domain-like"/>
    <property type="match status" value="1"/>
</dbReference>
<evidence type="ECO:0000256" key="1">
    <source>
        <dbReference type="ARBA" id="ARBA00004496"/>
    </source>
</evidence>
<dbReference type="PANTHER" id="PTHR16290">
    <property type="entry name" value="TRANSCRIPTION FACTOR SMIF DECAPPING ENZYME DCP1"/>
    <property type="match status" value="1"/>
</dbReference>
<dbReference type="GO" id="GO:0008047">
    <property type="term" value="F:enzyme activator activity"/>
    <property type="evidence" value="ECO:0007669"/>
    <property type="project" value="InterPro"/>
</dbReference>
<evidence type="ECO:0000313" key="6">
    <source>
        <dbReference type="EMBL" id="KAK6542356.1"/>
    </source>
</evidence>
<comment type="subcellular location">
    <subcellularLocation>
        <location evidence="1">Cytoplasm</location>
    </subcellularLocation>
</comment>
<dbReference type="Proteomes" id="UP001365542">
    <property type="component" value="Unassembled WGS sequence"/>
</dbReference>
<dbReference type="GO" id="GO:0006397">
    <property type="term" value="P:mRNA processing"/>
    <property type="evidence" value="ECO:0007669"/>
    <property type="project" value="UniProtKB-KW"/>
</dbReference>
<dbReference type="PANTHER" id="PTHR16290:SF0">
    <property type="entry name" value="DECAPPING PROTEIN 1, ISOFORM A"/>
    <property type="match status" value="1"/>
</dbReference>
<evidence type="ECO:0000313" key="7">
    <source>
        <dbReference type="Proteomes" id="UP001365542"/>
    </source>
</evidence>
<dbReference type="GO" id="GO:0000290">
    <property type="term" value="P:deadenylation-dependent decapping of nuclear-transcribed mRNA"/>
    <property type="evidence" value="ECO:0007669"/>
    <property type="project" value="InterPro"/>
</dbReference>
<proteinExistence type="inferred from homology"/>
<comment type="caution">
    <text evidence="6">The sequence shown here is derived from an EMBL/GenBank/DDBJ whole genome shotgun (WGS) entry which is preliminary data.</text>
</comment>
<feature type="region of interest" description="Disordered" evidence="5">
    <location>
        <begin position="277"/>
        <end position="309"/>
    </location>
</feature>
<dbReference type="GO" id="GO:0000932">
    <property type="term" value="C:P-body"/>
    <property type="evidence" value="ECO:0007669"/>
    <property type="project" value="TreeGrafter"/>
</dbReference>
<dbReference type="Pfam" id="PF06058">
    <property type="entry name" value="DCP1"/>
    <property type="match status" value="1"/>
</dbReference>
<keyword evidence="4" id="KW-0507">mRNA processing</keyword>
<feature type="compositionally biased region" description="Gly residues" evidence="5">
    <location>
        <begin position="277"/>
        <end position="293"/>
    </location>
</feature>
<name>A0AAV9XK71_9PEZI</name>